<name>A0A1Y0EKT5_9BURK</name>
<dbReference type="AlphaFoldDB" id="A0A1Y0EKT5"/>
<organism evidence="1 2">
    <name type="scientific">Comamonas serinivorans</name>
    <dbReference type="NCBI Taxonomy" id="1082851"/>
    <lineage>
        <taxon>Bacteria</taxon>
        <taxon>Pseudomonadati</taxon>
        <taxon>Pseudomonadota</taxon>
        <taxon>Betaproteobacteria</taxon>
        <taxon>Burkholderiales</taxon>
        <taxon>Comamonadaceae</taxon>
        <taxon>Comamonas</taxon>
    </lineage>
</organism>
<accession>A0A1Y0EKT5</accession>
<dbReference type="KEGG" id="cser:CCO03_03755"/>
<evidence type="ECO:0000313" key="1">
    <source>
        <dbReference type="EMBL" id="ARU03912.1"/>
    </source>
</evidence>
<reference evidence="1 2" key="1">
    <citation type="submission" date="2017-05" db="EMBL/GenBank/DDBJ databases">
        <authorList>
            <person name="Song R."/>
            <person name="Chenine A.L."/>
            <person name="Ruprecht R.M."/>
        </authorList>
    </citation>
    <scope>NUCLEOTIDE SEQUENCE [LARGE SCALE GENOMIC DNA]</scope>
    <source>
        <strain evidence="1 2">DSM 26136</strain>
    </source>
</reference>
<gene>
    <name evidence="1" type="ORF">CCO03_03755</name>
</gene>
<proteinExistence type="predicted"/>
<dbReference type="Proteomes" id="UP000196138">
    <property type="component" value="Chromosome"/>
</dbReference>
<dbReference type="EMBL" id="CP021455">
    <property type="protein sequence ID" value="ARU03912.1"/>
    <property type="molecule type" value="Genomic_DNA"/>
</dbReference>
<evidence type="ECO:0000313" key="2">
    <source>
        <dbReference type="Proteomes" id="UP000196138"/>
    </source>
</evidence>
<sequence>MTAKHGAKEGCRLAREKFPAVPHGTWGRWRVEAVGYSGDANAQTVGALAQQIRETIPAPEALSHVAGDPMPAVARSLRFWDEMDTLLQDADLLRRFALATGHDGALKVRVPKALVDAANMRQSLLKLALAQAEVAHGVQRAQQFFDAVIDAVGQESPECQRRIMLRLREVQGEAAARGF</sequence>
<protein>
    <submittedName>
        <fullName evidence="1">Uncharacterized protein</fullName>
    </submittedName>
</protein>
<keyword evidence="2" id="KW-1185">Reference proteome</keyword>